<name>A0A3N0BNT0_9SPHI</name>
<dbReference type="Pfam" id="PF00072">
    <property type="entry name" value="Response_reg"/>
    <property type="match status" value="1"/>
</dbReference>
<evidence type="ECO:0000259" key="3">
    <source>
        <dbReference type="PROSITE" id="PS50110"/>
    </source>
</evidence>
<dbReference type="EMBL" id="RBEE01000044">
    <property type="protein sequence ID" value="RNL50319.1"/>
    <property type="molecule type" value="Genomic_DNA"/>
</dbReference>
<dbReference type="PROSITE" id="PS50110">
    <property type="entry name" value="RESPONSE_REGULATORY"/>
    <property type="match status" value="1"/>
</dbReference>
<sequence length="121" mass="13469">MDAKKIMIVDDNPDILEILSLIMDMEGFQVLGISNGLLFSESILSFCPDLILLDIMLGEVDGRDLCNISKGTKKIGHIPVIMISATHGMKDINLLCKPDDFISKPFDVDDLVFRVNRQFVA</sequence>
<dbReference type="Proteomes" id="UP000274046">
    <property type="component" value="Unassembled WGS sequence"/>
</dbReference>
<comment type="caution">
    <text evidence="4">The sequence shown here is derived from an EMBL/GenBank/DDBJ whole genome shotgun (WGS) entry which is preliminary data.</text>
</comment>
<evidence type="ECO:0000256" key="1">
    <source>
        <dbReference type="ARBA" id="ARBA00022553"/>
    </source>
</evidence>
<accession>A0A3N0BNT0</accession>
<dbReference type="RefSeq" id="WP_123207429.1">
    <property type="nucleotide sequence ID" value="NZ_RBEE01000044.1"/>
</dbReference>
<dbReference type="SUPFAM" id="SSF52172">
    <property type="entry name" value="CheY-like"/>
    <property type="match status" value="1"/>
</dbReference>
<reference evidence="4 5" key="1">
    <citation type="submission" date="2018-10" db="EMBL/GenBank/DDBJ databases">
        <title>Genome sequencing of Pedobacter jejuensis TNB23.</title>
        <authorList>
            <person name="Cho Y.-J."/>
            <person name="Cho A."/>
            <person name="Kim O.-S."/>
        </authorList>
    </citation>
    <scope>NUCLEOTIDE SEQUENCE [LARGE SCALE GENOMIC DNA]</scope>
    <source>
        <strain evidence="4 5">TNB23</strain>
    </source>
</reference>
<protein>
    <submittedName>
        <fullName evidence="4">Response regulator</fullName>
    </submittedName>
</protein>
<dbReference type="PANTHER" id="PTHR44591:SF3">
    <property type="entry name" value="RESPONSE REGULATORY DOMAIN-CONTAINING PROTEIN"/>
    <property type="match status" value="1"/>
</dbReference>
<feature type="domain" description="Response regulatory" evidence="3">
    <location>
        <begin position="5"/>
        <end position="119"/>
    </location>
</feature>
<dbReference type="SMART" id="SM00448">
    <property type="entry name" value="REC"/>
    <property type="match status" value="1"/>
</dbReference>
<dbReference type="OrthoDB" id="677887at2"/>
<dbReference type="InterPro" id="IPR001789">
    <property type="entry name" value="Sig_transdc_resp-reg_receiver"/>
</dbReference>
<feature type="modified residue" description="4-aspartylphosphate" evidence="2">
    <location>
        <position position="54"/>
    </location>
</feature>
<dbReference type="PANTHER" id="PTHR44591">
    <property type="entry name" value="STRESS RESPONSE REGULATOR PROTEIN 1"/>
    <property type="match status" value="1"/>
</dbReference>
<dbReference type="InterPro" id="IPR050595">
    <property type="entry name" value="Bact_response_regulator"/>
</dbReference>
<proteinExistence type="predicted"/>
<dbReference type="GO" id="GO:0000160">
    <property type="term" value="P:phosphorelay signal transduction system"/>
    <property type="evidence" value="ECO:0007669"/>
    <property type="project" value="InterPro"/>
</dbReference>
<evidence type="ECO:0000256" key="2">
    <source>
        <dbReference type="PROSITE-ProRule" id="PRU00169"/>
    </source>
</evidence>
<keyword evidence="1 2" id="KW-0597">Phosphoprotein</keyword>
<gene>
    <name evidence="4" type="ORF">D7004_19180</name>
</gene>
<organism evidence="4 5">
    <name type="scientific">Pedobacter jejuensis</name>
    <dbReference type="NCBI Taxonomy" id="1268550"/>
    <lineage>
        <taxon>Bacteria</taxon>
        <taxon>Pseudomonadati</taxon>
        <taxon>Bacteroidota</taxon>
        <taxon>Sphingobacteriia</taxon>
        <taxon>Sphingobacteriales</taxon>
        <taxon>Sphingobacteriaceae</taxon>
        <taxon>Pedobacter</taxon>
    </lineage>
</organism>
<evidence type="ECO:0000313" key="5">
    <source>
        <dbReference type="Proteomes" id="UP000274046"/>
    </source>
</evidence>
<evidence type="ECO:0000313" key="4">
    <source>
        <dbReference type="EMBL" id="RNL50319.1"/>
    </source>
</evidence>
<dbReference type="AlphaFoldDB" id="A0A3N0BNT0"/>
<dbReference type="Gene3D" id="3.40.50.2300">
    <property type="match status" value="1"/>
</dbReference>
<dbReference type="InterPro" id="IPR011006">
    <property type="entry name" value="CheY-like_superfamily"/>
</dbReference>
<keyword evidence="5" id="KW-1185">Reference proteome</keyword>